<organism evidence="2 3">
    <name type="scientific">Prorocentrum cordatum</name>
    <dbReference type="NCBI Taxonomy" id="2364126"/>
    <lineage>
        <taxon>Eukaryota</taxon>
        <taxon>Sar</taxon>
        <taxon>Alveolata</taxon>
        <taxon>Dinophyceae</taxon>
        <taxon>Prorocentrales</taxon>
        <taxon>Prorocentraceae</taxon>
        <taxon>Prorocentrum</taxon>
    </lineage>
</organism>
<gene>
    <name evidence="2" type="ORF">PCOR1329_LOCUS75938</name>
</gene>
<accession>A0ABN9XFN9</accession>
<feature type="compositionally biased region" description="Gly residues" evidence="1">
    <location>
        <begin position="1"/>
        <end position="17"/>
    </location>
</feature>
<reference evidence="2" key="1">
    <citation type="submission" date="2023-10" db="EMBL/GenBank/DDBJ databases">
        <authorList>
            <person name="Chen Y."/>
            <person name="Shah S."/>
            <person name="Dougan E. K."/>
            <person name="Thang M."/>
            <person name="Chan C."/>
        </authorList>
    </citation>
    <scope>NUCLEOTIDE SEQUENCE [LARGE SCALE GENOMIC DNA]</scope>
</reference>
<evidence type="ECO:0000313" key="3">
    <source>
        <dbReference type="Proteomes" id="UP001189429"/>
    </source>
</evidence>
<evidence type="ECO:0000313" key="2">
    <source>
        <dbReference type="EMBL" id="CAK0897890.1"/>
    </source>
</evidence>
<evidence type="ECO:0000256" key="1">
    <source>
        <dbReference type="SAM" id="MobiDB-lite"/>
    </source>
</evidence>
<protein>
    <submittedName>
        <fullName evidence="2">Uncharacterized protein</fullName>
    </submittedName>
</protein>
<feature type="non-terminal residue" evidence="2">
    <location>
        <position position="64"/>
    </location>
</feature>
<sequence>ARCGGARAGKGRGGGRSSCGPPRCQGHGGRGRGRAPRGGQLPGAGRRAGRPRGRRGSRAPPVRR</sequence>
<feature type="region of interest" description="Disordered" evidence="1">
    <location>
        <begin position="1"/>
        <end position="64"/>
    </location>
</feature>
<comment type="caution">
    <text evidence="2">The sequence shown here is derived from an EMBL/GenBank/DDBJ whole genome shotgun (WGS) entry which is preliminary data.</text>
</comment>
<name>A0ABN9XFN9_9DINO</name>
<dbReference type="EMBL" id="CAUYUJ010020394">
    <property type="protein sequence ID" value="CAK0897890.1"/>
    <property type="molecule type" value="Genomic_DNA"/>
</dbReference>
<feature type="non-terminal residue" evidence="2">
    <location>
        <position position="1"/>
    </location>
</feature>
<feature type="compositionally biased region" description="Basic residues" evidence="1">
    <location>
        <begin position="47"/>
        <end position="64"/>
    </location>
</feature>
<dbReference type="Proteomes" id="UP001189429">
    <property type="component" value="Unassembled WGS sequence"/>
</dbReference>
<keyword evidence="3" id="KW-1185">Reference proteome</keyword>
<proteinExistence type="predicted"/>